<accession>A0A100JZ03</accession>
<name>A0A100JZ03_STRSC</name>
<gene>
    <name evidence="1" type="ORF">SsS58_08734</name>
</gene>
<dbReference type="AlphaFoldDB" id="A0A100JZ03"/>
<dbReference type="EMBL" id="BCMM01000113">
    <property type="protein sequence ID" value="GAQ68275.1"/>
    <property type="molecule type" value="Genomic_DNA"/>
</dbReference>
<reference evidence="2" key="1">
    <citation type="submission" date="2015-11" db="EMBL/GenBank/DDBJ databases">
        <authorList>
            <consortium name="Cross-ministerial Strategic Innovation Promotion Program (SIP) consortium"/>
            <person name="Tomihama T."/>
            <person name="Ikenaga M."/>
            <person name="Sakai M."/>
            <person name="Okubo T."/>
            <person name="Ikeda S."/>
        </authorList>
    </citation>
    <scope>NUCLEOTIDE SEQUENCE [LARGE SCALE GENOMIC DNA]</scope>
    <source>
        <strain evidence="2">S58</strain>
    </source>
</reference>
<evidence type="ECO:0000313" key="1">
    <source>
        <dbReference type="EMBL" id="GAQ68275.1"/>
    </source>
</evidence>
<comment type="caution">
    <text evidence="1">The sequence shown here is derived from an EMBL/GenBank/DDBJ whole genome shotgun (WGS) entry which is preliminary data.</text>
</comment>
<sequence>MTSATSVKSSAVKPRVARAGVPIRRPEVTIGGRGSLGTALRLTVMPTSWRRSSACCPSRSEWRRSTRIRCTSVPPERTSTPASRASGAVSRSARIFAPSTVRRWRSLNSSLAATLKETALAAMTCSSGPPWKPGKTEELSFLANSLPRARMMPPRGPPRVLWVVEVTTSAYSTGLGCSPAATRPAKCAMSTHSSAPVSSAIRRNAAKSSCRGYADQPAMITFGRCSLASCSTSSMSTRPESST</sequence>
<evidence type="ECO:0000313" key="2">
    <source>
        <dbReference type="Proteomes" id="UP000067448"/>
    </source>
</evidence>
<protein>
    <submittedName>
        <fullName evidence="1">Uncharacterized protein</fullName>
    </submittedName>
</protein>
<proteinExistence type="predicted"/>
<organism evidence="1 2">
    <name type="scientific">Streptomyces scabiei</name>
    <dbReference type="NCBI Taxonomy" id="1930"/>
    <lineage>
        <taxon>Bacteria</taxon>
        <taxon>Bacillati</taxon>
        <taxon>Actinomycetota</taxon>
        <taxon>Actinomycetes</taxon>
        <taxon>Kitasatosporales</taxon>
        <taxon>Streptomycetaceae</taxon>
        <taxon>Streptomyces</taxon>
    </lineage>
</organism>
<reference evidence="1 2" key="2">
    <citation type="journal article" date="2016" name="Genome Announc.">
        <title>Draft Genome Sequences of Streptomyces scabiei S58, Streptomyces turgidiscabies T45, and Streptomyces acidiscabies a10, the Pathogens of Potato Common Scab, Isolated in Japan.</title>
        <authorList>
            <person name="Tomihama T."/>
            <person name="Nishi Y."/>
            <person name="Sakai M."/>
            <person name="Ikenaga M."/>
            <person name="Okubo T."/>
            <person name="Ikeda S."/>
        </authorList>
    </citation>
    <scope>NUCLEOTIDE SEQUENCE [LARGE SCALE GENOMIC DNA]</scope>
    <source>
        <strain evidence="1 2">S58</strain>
    </source>
</reference>
<reference evidence="2" key="3">
    <citation type="submission" date="2016-02" db="EMBL/GenBank/DDBJ databases">
        <title>Draft genome of pathogenic Streptomyces sp. in Japan.</title>
        <authorList>
            <person name="Tomihama T."/>
            <person name="Ikenaga M."/>
            <person name="Sakai M."/>
            <person name="Okubo T."/>
            <person name="Ikeda S."/>
        </authorList>
    </citation>
    <scope>NUCLEOTIDE SEQUENCE [LARGE SCALE GENOMIC DNA]</scope>
    <source>
        <strain evidence="2">S58</strain>
    </source>
</reference>
<dbReference type="Proteomes" id="UP000067448">
    <property type="component" value="Unassembled WGS sequence"/>
</dbReference>